<dbReference type="EMBL" id="DVHH01000166">
    <property type="protein sequence ID" value="HIR55309.1"/>
    <property type="molecule type" value="Genomic_DNA"/>
</dbReference>
<feature type="compositionally biased region" description="Pro residues" evidence="1">
    <location>
        <begin position="35"/>
        <end position="60"/>
    </location>
</feature>
<accession>A0A9D1DM75</accession>
<gene>
    <name evidence="3" type="ORF">IAD36_06950</name>
</gene>
<sequence length="193" mass="20422">MSTRKTRSLALAAVLLSAMLLSACGLFGPSPDATPLPSPLLTPSAPPAAAPSAPPTPAPSAEPELISSLEEASALVCEAKNQPQGSHQYTALDFALAEDEDGFVQAAVLFRDAGALSEGNIFVITQNSSTVITYGGPDDIYRYTDRCSLEIRGGDTVSYYVENYDTGELVRFAFRCSELEDGTPHYETVDGPQ</sequence>
<evidence type="ECO:0000313" key="3">
    <source>
        <dbReference type="EMBL" id="HIR55309.1"/>
    </source>
</evidence>
<evidence type="ECO:0000256" key="1">
    <source>
        <dbReference type="SAM" id="MobiDB-lite"/>
    </source>
</evidence>
<name>A0A9D1DM75_9FIRM</name>
<dbReference type="Proteomes" id="UP000824238">
    <property type="component" value="Unassembled WGS sequence"/>
</dbReference>
<comment type="caution">
    <text evidence="3">The sequence shown here is derived from an EMBL/GenBank/DDBJ whole genome shotgun (WGS) entry which is preliminary data.</text>
</comment>
<dbReference type="PROSITE" id="PS51257">
    <property type="entry name" value="PROKAR_LIPOPROTEIN"/>
    <property type="match status" value="1"/>
</dbReference>
<feature type="chain" id="PRO_5038558442" description="Lipoprotein" evidence="2">
    <location>
        <begin position="24"/>
        <end position="193"/>
    </location>
</feature>
<evidence type="ECO:0000313" key="4">
    <source>
        <dbReference type="Proteomes" id="UP000824238"/>
    </source>
</evidence>
<keyword evidence="2" id="KW-0732">Signal</keyword>
<proteinExistence type="predicted"/>
<reference evidence="3" key="1">
    <citation type="submission" date="2020-10" db="EMBL/GenBank/DDBJ databases">
        <authorList>
            <person name="Gilroy R."/>
        </authorList>
    </citation>
    <scope>NUCLEOTIDE SEQUENCE</scope>
    <source>
        <strain evidence="3">ChiGjej3B3-7149</strain>
    </source>
</reference>
<dbReference type="AlphaFoldDB" id="A0A9D1DM75"/>
<evidence type="ECO:0000256" key="2">
    <source>
        <dbReference type="SAM" id="SignalP"/>
    </source>
</evidence>
<reference evidence="3" key="2">
    <citation type="journal article" date="2021" name="PeerJ">
        <title>Extensive microbial diversity within the chicken gut microbiome revealed by metagenomics and culture.</title>
        <authorList>
            <person name="Gilroy R."/>
            <person name="Ravi A."/>
            <person name="Getino M."/>
            <person name="Pursley I."/>
            <person name="Horton D.L."/>
            <person name="Alikhan N.F."/>
            <person name="Baker D."/>
            <person name="Gharbi K."/>
            <person name="Hall N."/>
            <person name="Watson M."/>
            <person name="Adriaenssens E.M."/>
            <person name="Foster-Nyarko E."/>
            <person name="Jarju S."/>
            <person name="Secka A."/>
            <person name="Antonio M."/>
            <person name="Oren A."/>
            <person name="Chaudhuri R.R."/>
            <person name="La Ragione R."/>
            <person name="Hildebrand F."/>
            <person name="Pallen M.J."/>
        </authorList>
    </citation>
    <scope>NUCLEOTIDE SEQUENCE</scope>
    <source>
        <strain evidence="3">ChiGjej3B3-7149</strain>
    </source>
</reference>
<evidence type="ECO:0008006" key="5">
    <source>
        <dbReference type="Google" id="ProtNLM"/>
    </source>
</evidence>
<protein>
    <recommendedName>
        <fullName evidence="5">Lipoprotein</fullName>
    </recommendedName>
</protein>
<feature type="region of interest" description="Disordered" evidence="1">
    <location>
        <begin position="35"/>
        <end position="65"/>
    </location>
</feature>
<feature type="signal peptide" evidence="2">
    <location>
        <begin position="1"/>
        <end position="23"/>
    </location>
</feature>
<organism evidence="3 4">
    <name type="scientific">Candidatus Scatomorpha intestinigallinarum</name>
    <dbReference type="NCBI Taxonomy" id="2840923"/>
    <lineage>
        <taxon>Bacteria</taxon>
        <taxon>Bacillati</taxon>
        <taxon>Bacillota</taxon>
        <taxon>Clostridia</taxon>
        <taxon>Eubacteriales</taxon>
        <taxon>Candidatus Scatomorpha</taxon>
    </lineage>
</organism>